<dbReference type="KEGG" id="mpro:BJP34_35000"/>
<accession>A0A1D8U268</accession>
<dbReference type="SUPFAM" id="SSF53335">
    <property type="entry name" value="S-adenosyl-L-methionine-dependent methyltransferases"/>
    <property type="match status" value="1"/>
</dbReference>
<protein>
    <submittedName>
        <fullName evidence="2">Methyltransferase</fullName>
    </submittedName>
</protein>
<dbReference type="RefSeq" id="WP_070396311.1">
    <property type="nucleotide sequence ID" value="NZ_CP017599.1"/>
</dbReference>
<sequence>MLKLINIGCGSTYSNHPAWTNVDLAPQSSHIHNHDIRKTLPYPDAYFDACYSSHVIEHLKQHDADQLIAECWRVLKPQGIIRAVVPDLESIARHYISTLEQVESGVTEAEANYDWIMLELYDQTVRHVKGGEMASYLADTHLTNKEFIRSRIGSNADIFLDKNSEKKSWIERLASKDRYWFYKTLRKFNLRTSIAKYLVTLIAGNEARQAFEVGLFRNSGEIHYWMYDRFSLRRLLERSGFVEVRVCGADSSRIQDFNSYGLDMLEGKVRKPDSLFMEGIKP</sequence>
<dbReference type="GO" id="GO:0008757">
    <property type="term" value="F:S-adenosylmethionine-dependent methyltransferase activity"/>
    <property type="evidence" value="ECO:0007669"/>
    <property type="project" value="InterPro"/>
</dbReference>
<dbReference type="Pfam" id="PF08241">
    <property type="entry name" value="Methyltransf_11"/>
    <property type="match status" value="1"/>
</dbReference>
<evidence type="ECO:0000259" key="1">
    <source>
        <dbReference type="Pfam" id="PF08241"/>
    </source>
</evidence>
<organism evidence="2 3">
    <name type="scientific">Moorena producens PAL-8-15-08-1</name>
    <dbReference type="NCBI Taxonomy" id="1458985"/>
    <lineage>
        <taxon>Bacteria</taxon>
        <taxon>Bacillati</taxon>
        <taxon>Cyanobacteriota</taxon>
        <taxon>Cyanophyceae</taxon>
        <taxon>Coleofasciculales</taxon>
        <taxon>Coleofasciculaceae</taxon>
        <taxon>Moorena</taxon>
    </lineage>
</organism>
<evidence type="ECO:0000313" key="3">
    <source>
        <dbReference type="Proteomes" id="UP000177870"/>
    </source>
</evidence>
<dbReference type="AlphaFoldDB" id="A0A1D8U268"/>
<feature type="domain" description="Methyltransferase type 11" evidence="1">
    <location>
        <begin position="29"/>
        <end position="81"/>
    </location>
</feature>
<name>A0A1D8U268_9CYAN</name>
<dbReference type="InterPro" id="IPR029063">
    <property type="entry name" value="SAM-dependent_MTases_sf"/>
</dbReference>
<dbReference type="STRING" id="1458985.BJP34_35000"/>
<dbReference type="CDD" id="cd02440">
    <property type="entry name" value="AdoMet_MTases"/>
    <property type="match status" value="1"/>
</dbReference>
<dbReference type="Gene3D" id="3.40.50.150">
    <property type="entry name" value="Vaccinia Virus protein VP39"/>
    <property type="match status" value="1"/>
</dbReference>
<dbReference type="InterPro" id="IPR013216">
    <property type="entry name" value="Methyltransf_11"/>
</dbReference>
<evidence type="ECO:0000313" key="2">
    <source>
        <dbReference type="EMBL" id="AOX03945.1"/>
    </source>
</evidence>
<keyword evidence="2" id="KW-0808">Transferase</keyword>
<reference evidence="3" key="1">
    <citation type="submission" date="2016-10" db="EMBL/GenBank/DDBJ databases">
        <title>Comparative genomics uncovers the prolific and rare metabolic potential of the cyanobacterial genus Moorea.</title>
        <authorList>
            <person name="Leao T."/>
            <person name="Castelao G."/>
            <person name="Korobeynikov A."/>
            <person name="Monroe E.A."/>
            <person name="Podell S."/>
            <person name="Glukhov E."/>
            <person name="Allen E."/>
            <person name="Gerwick W.H."/>
            <person name="Gerwick L."/>
        </authorList>
    </citation>
    <scope>NUCLEOTIDE SEQUENCE [LARGE SCALE GENOMIC DNA]</scope>
    <source>
        <strain evidence="3">PAL-8-15-08-1</strain>
    </source>
</reference>
<dbReference type="Proteomes" id="UP000177870">
    <property type="component" value="Chromosome"/>
</dbReference>
<proteinExistence type="predicted"/>
<dbReference type="EMBL" id="CP017599">
    <property type="protein sequence ID" value="AOX03945.1"/>
    <property type="molecule type" value="Genomic_DNA"/>
</dbReference>
<dbReference type="GO" id="GO:0032259">
    <property type="term" value="P:methylation"/>
    <property type="evidence" value="ECO:0007669"/>
    <property type="project" value="UniProtKB-KW"/>
</dbReference>
<dbReference type="OrthoDB" id="457170at2"/>
<keyword evidence="2" id="KW-0489">Methyltransferase</keyword>
<gene>
    <name evidence="2" type="ORF">BJP34_35000</name>
</gene>